<sequence>MVSIKQKGVAWLLLVVALAAAAAGGTWWYKKQRAPRGAVAGSAVLPNPNLPFAVNSCVARLYEDKPALALTFSDAVKSDQQLEQVIEVSDMGDSKAPPVPATPGADGKPAKPAGTLLKGAWVVSDNPHVLLFPYVKPGHRYSIKVNTALAAEGGRKLAQAHQCEVLSDQMSPSFFFASKGTVLPAGLNGGLPIVTVNIPEVDVEFLRVSPQKMPKFMEMVLGIRQQNNEEGEYDGYYDRTSFKGQVGGWQLNSLQGIADSVYSNRFTTSEEKNSRKVTFLPVEKVAELKEPGVYIAVMRRPGFFDGEYQVTYFYTSDIGLHVRRQVKQTDVFTTSLKSGKLQSGVELEVLGEGGKVLLRGKTDGDGHGVLPGLPDTARLLMARRDKEMSVVALREPGLDLAEFDIGGHLSRDVKLFAYSGRDVYRPGEKFTVSLLARTADGTALPPAPVKVELKKPDGDVVSASLWQPNAKTPGYMQQRIDLPVDAATGKWSLEFRADPTAKRADAIYSFQVEEFLPERMKLTLNSDAAPMTADATSFKVAVQGDYLYGAPASGNRLLGSVAQERARNPLPKEWPGFIFGDFADDKEKSRAELPETELDENGKTSLQVPVKAEARSAMRVRASLSLLESGGRPVVRSVERLWWPAPAMIAVRPAFDSDVTREGSMAEFELIRVNAAGKFDPIKEAPFRLVREDRQYYWRYDADRGWHSGYTEAEEAVHAGVLSLKERAKLAVPVQWGTYRLEVTDPSTKLVTRYRFYAGWNAQDAESIGNRPDRVKLQLEGAPAKAGSDVKLKIVPPHDGEALVMVEADKVLWSTRVSVSTQGTSLTIPIDKNWNRSDMYISTVVFRPGSQGDRVTPARAVGMTWLPMARESRKLKVSLTAPTQVVPDKRMVAKVKVDGAAGKTAMVTLSAVDVGILNITSFKSPDPFDFFFGKHRFGAELSDIYGKLIERMDGTPGKIKWGGDAGKRDTRSMPKKVKLVDLFSGPVQLNAKGEAEIPLDIPDFNGTLRLMAVASTADSYGSADREVVVSAPIVAEISLPRFIGPGDKSTVALDVSNMMPGEQDIDIRLSSDRLLRIGDGEQKLRLAPRQRKVLRFSVEPSEPYGLARLVLDVKTGGAKPVEIHREFALQIQPPVAREQDSVRVRLEPGATHKIDPAAVERFFRGSAALNVTVSNRPPLNVRSIVKGLLDYPYGCLEQTTSAAYPHIYIDEESAKAVGLEPRTREQRAKFIEGAIGRIAGMQGSAGGFRLWGGDNGQYENWLTPYVASFLMDAREAGFNVPEEMGKRAQQWMVDRLNGASSQFSPFPASVKPDAQGRFEWRDYELVRNSHQRFAELAHIGYMLAREQKASLASLRLLHDQYRERARSPLPLVHLGIALSLMGDTKRAEAAIAEAMVKPYGIRPDSDWEWMGDYGSPVRDNAMAYALLLRHKISHPQRETLLNNLGERLARGHMYYSTQERIALFLAARAAGGSNGEPWQAVLHTPDGNTALSSRNGETRSLDPAQAAKGITLENKGSNAVWVEVEASGFPLKLTANSDKMSVERRWFTTQGTPWKGGALKVGDMLLVRVTARSKQTVEDALIVDHIPAGLEVENLNLSQGPQAGEFNIEGVNLASAMSDSRIKHKEYRDDRFVAAARLDGNPLNLFYMLRVVTPGRFSVPGTFAEDMYRPSIRTYGPAGEPVTVVDPKAPAK</sequence>
<dbReference type="Pfam" id="PF01835">
    <property type="entry name" value="MG2"/>
    <property type="match status" value="1"/>
</dbReference>
<protein>
    <recommendedName>
        <fullName evidence="7">Alpha-2-macroglobulin</fullName>
    </recommendedName>
</protein>
<evidence type="ECO:0008006" key="7">
    <source>
        <dbReference type="Google" id="ProtNLM"/>
    </source>
</evidence>
<dbReference type="EMBL" id="JACHXD010000017">
    <property type="protein sequence ID" value="MBB3121508.1"/>
    <property type="molecule type" value="Genomic_DNA"/>
</dbReference>
<dbReference type="Proteomes" id="UP000541535">
    <property type="component" value="Unassembled WGS sequence"/>
</dbReference>
<proteinExistence type="inferred from homology"/>
<dbReference type="InterPro" id="IPR041203">
    <property type="entry name" value="Bact_A2M_MG5"/>
</dbReference>
<dbReference type="Pfam" id="PF07703">
    <property type="entry name" value="A2M_BRD"/>
    <property type="match status" value="1"/>
</dbReference>
<feature type="domain" description="Alpha-2-macroglobulin bait region" evidence="3">
    <location>
        <begin position="775"/>
        <end position="919"/>
    </location>
</feature>
<dbReference type="InterPro" id="IPR011626">
    <property type="entry name" value="Alpha-macroglobulin_TED"/>
</dbReference>
<comment type="similarity">
    <text evidence="1">Belongs to the protease inhibitor I39 (alpha-2-macroglobulin) family. Bacterial alpha-2-macroglobulin subfamily.</text>
</comment>
<dbReference type="InterPro" id="IPR047565">
    <property type="entry name" value="Alpha-macroglob_thiol-ester_cl"/>
</dbReference>
<dbReference type="InterPro" id="IPR001599">
    <property type="entry name" value="Macroglobln_a2"/>
</dbReference>
<dbReference type="Pfam" id="PF17962">
    <property type="entry name" value="bMG6"/>
    <property type="match status" value="1"/>
</dbReference>
<dbReference type="GO" id="GO:0005615">
    <property type="term" value="C:extracellular space"/>
    <property type="evidence" value="ECO:0007669"/>
    <property type="project" value="InterPro"/>
</dbReference>
<evidence type="ECO:0000256" key="2">
    <source>
        <dbReference type="ARBA" id="ARBA00022729"/>
    </source>
</evidence>
<dbReference type="GO" id="GO:0004866">
    <property type="term" value="F:endopeptidase inhibitor activity"/>
    <property type="evidence" value="ECO:0007669"/>
    <property type="project" value="InterPro"/>
</dbReference>
<dbReference type="RefSeq" id="WP_183443215.1">
    <property type="nucleotide sequence ID" value="NZ_JACHXD010000017.1"/>
</dbReference>
<dbReference type="Pfam" id="PF11974">
    <property type="entry name" value="bMG3"/>
    <property type="match status" value="1"/>
</dbReference>
<organism evidence="5 6">
    <name type="scientific">Pseudoduganella violacea</name>
    <dbReference type="NCBI Taxonomy" id="1715466"/>
    <lineage>
        <taxon>Bacteria</taxon>
        <taxon>Pseudomonadati</taxon>
        <taxon>Pseudomonadota</taxon>
        <taxon>Betaproteobacteria</taxon>
        <taxon>Burkholderiales</taxon>
        <taxon>Oxalobacteraceae</taxon>
        <taxon>Telluria group</taxon>
        <taxon>Pseudoduganella</taxon>
    </lineage>
</organism>
<dbReference type="InterPro" id="IPR041246">
    <property type="entry name" value="Bact_MG10"/>
</dbReference>
<evidence type="ECO:0000259" key="4">
    <source>
        <dbReference type="SMART" id="SM01360"/>
    </source>
</evidence>
<keyword evidence="2" id="KW-0732">Signal</keyword>
<dbReference type="Pfam" id="PF07678">
    <property type="entry name" value="TED_complement"/>
    <property type="match status" value="1"/>
</dbReference>
<dbReference type="Pfam" id="PF17972">
    <property type="entry name" value="bMG5"/>
    <property type="match status" value="1"/>
</dbReference>
<dbReference type="InterPro" id="IPR002890">
    <property type="entry name" value="MG2"/>
</dbReference>
<accession>A0A7W5FWP9</accession>
<dbReference type="Gene3D" id="1.50.10.20">
    <property type="match status" value="1"/>
</dbReference>
<dbReference type="PANTHER" id="PTHR40094">
    <property type="entry name" value="ALPHA-2-MACROGLOBULIN HOMOLOG"/>
    <property type="match status" value="1"/>
</dbReference>
<gene>
    <name evidence="5" type="ORF">FHS03_004586</name>
</gene>
<evidence type="ECO:0000313" key="6">
    <source>
        <dbReference type="Proteomes" id="UP000541535"/>
    </source>
</evidence>
<feature type="domain" description="Alpha-2-macroglobulin" evidence="4">
    <location>
        <begin position="980"/>
        <end position="1069"/>
    </location>
</feature>
<dbReference type="InterPro" id="IPR049120">
    <property type="entry name" value="A2M_bMG2"/>
</dbReference>
<dbReference type="Pfam" id="PF00207">
    <property type="entry name" value="A2M"/>
    <property type="match status" value="1"/>
</dbReference>
<comment type="caution">
    <text evidence="5">The sequence shown here is derived from an EMBL/GenBank/DDBJ whole genome shotgun (WGS) entry which is preliminary data.</text>
</comment>
<dbReference type="PIRSF" id="PIRSF038980">
    <property type="entry name" value="A2M_bac"/>
    <property type="match status" value="1"/>
</dbReference>
<dbReference type="Pfam" id="PF17973">
    <property type="entry name" value="bMG10"/>
    <property type="match status" value="1"/>
</dbReference>
<dbReference type="Gene3D" id="2.60.40.1930">
    <property type="match status" value="1"/>
</dbReference>
<dbReference type="Pfam" id="PF21142">
    <property type="entry name" value="A2M_bMG2"/>
    <property type="match status" value="1"/>
</dbReference>
<dbReference type="CDD" id="cd02891">
    <property type="entry name" value="A2M_like"/>
    <property type="match status" value="1"/>
</dbReference>
<dbReference type="InterPro" id="IPR011625">
    <property type="entry name" value="A2M_N_BRD"/>
</dbReference>
<dbReference type="SUPFAM" id="SSF48239">
    <property type="entry name" value="Terpenoid cyclases/Protein prenyltransferases"/>
    <property type="match status" value="1"/>
</dbReference>
<dbReference type="SMART" id="SM01359">
    <property type="entry name" value="A2M_N_2"/>
    <property type="match status" value="1"/>
</dbReference>
<keyword evidence="6" id="KW-1185">Reference proteome</keyword>
<evidence type="ECO:0000313" key="5">
    <source>
        <dbReference type="EMBL" id="MBB3121508.1"/>
    </source>
</evidence>
<dbReference type="InterPro" id="IPR041462">
    <property type="entry name" value="Bact_A2M_MG6"/>
</dbReference>
<dbReference type="SMART" id="SM01360">
    <property type="entry name" value="A2M"/>
    <property type="match status" value="1"/>
</dbReference>
<dbReference type="PANTHER" id="PTHR40094:SF1">
    <property type="entry name" value="UBIQUITIN DOMAIN-CONTAINING PROTEIN"/>
    <property type="match status" value="1"/>
</dbReference>
<name>A0A7W5FWP9_9BURK</name>
<dbReference type="InterPro" id="IPR021868">
    <property type="entry name" value="Alpha_2_Macroglob_MG3"/>
</dbReference>
<dbReference type="InterPro" id="IPR026284">
    <property type="entry name" value="A2MG_proteobact"/>
</dbReference>
<reference evidence="5 6" key="1">
    <citation type="submission" date="2020-08" db="EMBL/GenBank/DDBJ databases">
        <title>Genomic Encyclopedia of Type Strains, Phase III (KMG-III): the genomes of soil and plant-associated and newly described type strains.</title>
        <authorList>
            <person name="Whitman W."/>
        </authorList>
    </citation>
    <scope>NUCLEOTIDE SEQUENCE [LARGE SCALE GENOMIC DNA]</scope>
    <source>
        <strain evidence="5 6">CECT 8897</strain>
    </source>
</reference>
<evidence type="ECO:0000256" key="1">
    <source>
        <dbReference type="ARBA" id="ARBA00010556"/>
    </source>
</evidence>
<dbReference type="InterPro" id="IPR008930">
    <property type="entry name" value="Terpenoid_cyclase/PrenylTrfase"/>
</dbReference>
<dbReference type="SMART" id="SM01419">
    <property type="entry name" value="Thiol-ester_cl"/>
    <property type="match status" value="1"/>
</dbReference>
<evidence type="ECO:0000259" key="3">
    <source>
        <dbReference type="SMART" id="SM01359"/>
    </source>
</evidence>
<dbReference type="InterPro" id="IPR051802">
    <property type="entry name" value="YfhM-like"/>
</dbReference>